<sequence length="198" mass="21841">MTNSTTPKKPKLAAIVAHANDLVIGRDGQMPWHLPADLKYFKACTLGSPVVMGRKTLDSIGRLLPGRDNLIVSGHPRKVTGQFETQPTNQQTTESWWQDPFEAASAGLKRAAEARQDYCFVIGGGGIYEQLLPYCEALFVTQIDLDVAGDTFFPSYASGTGWQLSELTEGQIDERNAYAHRFAIYTRSDTQVEQLSAI</sequence>
<evidence type="ECO:0000256" key="2">
    <source>
        <dbReference type="ARBA" id="ARBA00009539"/>
    </source>
</evidence>
<organism evidence="10 11">
    <name type="scientific">Allohahella marinimesophila</name>
    <dbReference type="NCBI Taxonomy" id="1054972"/>
    <lineage>
        <taxon>Bacteria</taxon>
        <taxon>Pseudomonadati</taxon>
        <taxon>Pseudomonadota</taxon>
        <taxon>Gammaproteobacteria</taxon>
        <taxon>Oceanospirillales</taxon>
        <taxon>Hahellaceae</taxon>
        <taxon>Allohahella</taxon>
    </lineage>
</organism>
<dbReference type="SUPFAM" id="SSF53597">
    <property type="entry name" value="Dihydrofolate reductase-like"/>
    <property type="match status" value="1"/>
</dbReference>
<evidence type="ECO:0000256" key="8">
    <source>
        <dbReference type="RuleBase" id="RU004474"/>
    </source>
</evidence>
<dbReference type="RefSeq" id="WP_344802133.1">
    <property type="nucleotide sequence ID" value="NZ_BAABBO010000001.1"/>
</dbReference>
<keyword evidence="11" id="KW-1185">Reference proteome</keyword>
<dbReference type="Proteomes" id="UP001501337">
    <property type="component" value="Unassembled WGS sequence"/>
</dbReference>
<dbReference type="Gene3D" id="3.40.430.10">
    <property type="entry name" value="Dihydrofolate Reductase, subunit A"/>
    <property type="match status" value="1"/>
</dbReference>
<evidence type="ECO:0000259" key="9">
    <source>
        <dbReference type="PROSITE" id="PS51330"/>
    </source>
</evidence>
<evidence type="ECO:0000256" key="1">
    <source>
        <dbReference type="ARBA" id="ARBA00004903"/>
    </source>
</evidence>
<dbReference type="InterPro" id="IPR024072">
    <property type="entry name" value="DHFR-like_dom_sf"/>
</dbReference>
<comment type="function">
    <text evidence="7">Key enzyme in folate metabolism. Catalyzes an essential reaction for de novo glycine and purine synthesis, and for DNA precursor synthesis.</text>
</comment>
<dbReference type="EMBL" id="BAABBO010000001">
    <property type="protein sequence ID" value="GAA3945393.1"/>
    <property type="molecule type" value="Genomic_DNA"/>
</dbReference>
<evidence type="ECO:0000313" key="10">
    <source>
        <dbReference type="EMBL" id="GAA3945393.1"/>
    </source>
</evidence>
<comment type="caution">
    <text evidence="10">The sequence shown here is derived from an EMBL/GenBank/DDBJ whole genome shotgun (WGS) entry which is preliminary data.</text>
</comment>
<dbReference type="PROSITE" id="PS51330">
    <property type="entry name" value="DHFR_2"/>
    <property type="match status" value="1"/>
</dbReference>
<gene>
    <name evidence="10" type="primary">folA</name>
    <name evidence="10" type="ORF">GCM10022278_00730</name>
</gene>
<comment type="similarity">
    <text evidence="2 8">Belongs to the dihydrofolate reductase family.</text>
</comment>
<keyword evidence="6" id="KW-0560">Oxidoreductase</keyword>
<proteinExistence type="inferred from homology"/>
<dbReference type="InterPro" id="IPR012259">
    <property type="entry name" value="DHFR"/>
</dbReference>
<dbReference type="PANTHER" id="PTHR48069">
    <property type="entry name" value="DIHYDROFOLATE REDUCTASE"/>
    <property type="match status" value="1"/>
</dbReference>
<evidence type="ECO:0000256" key="3">
    <source>
        <dbReference type="ARBA" id="ARBA00012856"/>
    </source>
</evidence>
<accession>A0ABP7NF51</accession>
<protein>
    <recommendedName>
        <fullName evidence="3">dihydrofolate reductase</fullName>
        <ecNumber evidence="3">1.5.1.3</ecNumber>
    </recommendedName>
</protein>
<dbReference type="PANTHER" id="PTHR48069:SF3">
    <property type="entry name" value="DIHYDROFOLATE REDUCTASE"/>
    <property type="match status" value="1"/>
</dbReference>
<name>A0ABP7NF51_9GAMM</name>
<dbReference type="CDD" id="cd00209">
    <property type="entry name" value="DHFR"/>
    <property type="match status" value="1"/>
</dbReference>
<dbReference type="PROSITE" id="PS00075">
    <property type="entry name" value="DHFR_1"/>
    <property type="match status" value="1"/>
</dbReference>
<dbReference type="PIRSF" id="PIRSF000194">
    <property type="entry name" value="DHFR"/>
    <property type="match status" value="1"/>
</dbReference>
<dbReference type="EC" id="1.5.1.3" evidence="3"/>
<dbReference type="InterPro" id="IPR001796">
    <property type="entry name" value="DHFR_dom"/>
</dbReference>
<keyword evidence="4" id="KW-0554">One-carbon metabolism</keyword>
<keyword evidence="5" id="KW-0521">NADP</keyword>
<evidence type="ECO:0000256" key="4">
    <source>
        <dbReference type="ARBA" id="ARBA00022563"/>
    </source>
</evidence>
<evidence type="ECO:0000256" key="7">
    <source>
        <dbReference type="ARBA" id="ARBA00025067"/>
    </source>
</evidence>
<comment type="pathway">
    <text evidence="1">Cofactor biosynthesis; tetrahydrofolate biosynthesis; 5,6,7,8-tetrahydrofolate from 7,8-dihydrofolate: step 1/1.</text>
</comment>
<dbReference type="PRINTS" id="PR00070">
    <property type="entry name" value="DHFR"/>
</dbReference>
<evidence type="ECO:0000256" key="5">
    <source>
        <dbReference type="ARBA" id="ARBA00022857"/>
    </source>
</evidence>
<dbReference type="InterPro" id="IPR017925">
    <property type="entry name" value="DHFR_CS"/>
</dbReference>
<evidence type="ECO:0000256" key="6">
    <source>
        <dbReference type="ARBA" id="ARBA00023002"/>
    </source>
</evidence>
<dbReference type="Pfam" id="PF00186">
    <property type="entry name" value="DHFR_1"/>
    <property type="match status" value="1"/>
</dbReference>
<evidence type="ECO:0000313" key="11">
    <source>
        <dbReference type="Proteomes" id="UP001501337"/>
    </source>
</evidence>
<reference evidence="11" key="1">
    <citation type="journal article" date="2019" name="Int. J. Syst. Evol. Microbiol.">
        <title>The Global Catalogue of Microorganisms (GCM) 10K type strain sequencing project: providing services to taxonomists for standard genome sequencing and annotation.</title>
        <authorList>
            <consortium name="The Broad Institute Genomics Platform"/>
            <consortium name="The Broad Institute Genome Sequencing Center for Infectious Disease"/>
            <person name="Wu L."/>
            <person name="Ma J."/>
        </authorList>
    </citation>
    <scope>NUCLEOTIDE SEQUENCE [LARGE SCALE GENOMIC DNA]</scope>
    <source>
        <strain evidence="11">JCM 17555</strain>
    </source>
</reference>
<feature type="domain" description="DHFR" evidence="9">
    <location>
        <begin position="11"/>
        <end position="187"/>
    </location>
</feature>